<comment type="caution">
    <text evidence="2">The sequence shown here is derived from an EMBL/GenBank/DDBJ whole genome shotgun (WGS) entry which is preliminary data.</text>
</comment>
<proteinExistence type="predicted"/>
<accession>A0A9W9LHH2</accession>
<reference evidence="2" key="2">
    <citation type="journal article" date="2023" name="IMA Fungus">
        <title>Comparative genomic study of the Penicillium genus elucidates a diverse pangenome and 15 lateral gene transfer events.</title>
        <authorList>
            <person name="Petersen C."/>
            <person name="Sorensen T."/>
            <person name="Nielsen M.R."/>
            <person name="Sondergaard T.E."/>
            <person name="Sorensen J.L."/>
            <person name="Fitzpatrick D.A."/>
            <person name="Frisvad J.C."/>
            <person name="Nielsen K.L."/>
        </authorList>
    </citation>
    <scope>NUCLEOTIDE SEQUENCE</scope>
    <source>
        <strain evidence="2">IBT 21917</strain>
    </source>
</reference>
<name>A0A9W9LHH2_9EURO</name>
<sequence>MENIDVTYSGDFMCILECHKAEESVDTRYAPMQQPQILTSVNTIQLQTSTLNLCPCVFRSASDIPLKIQRLTTTRIVFPTRRQDKRRQHDSADPAHRVDPPGNPVFPDRNSFFTRVPWLRWNGELWLRGDGFGARAGGAG</sequence>
<keyword evidence="3" id="KW-1185">Reference proteome</keyword>
<dbReference type="Proteomes" id="UP001146351">
    <property type="component" value="Unassembled WGS sequence"/>
</dbReference>
<organism evidence="2 3">
    <name type="scientific">Penicillium capsulatum</name>
    <dbReference type="NCBI Taxonomy" id="69766"/>
    <lineage>
        <taxon>Eukaryota</taxon>
        <taxon>Fungi</taxon>
        <taxon>Dikarya</taxon>
        <taxon>Ascomycota</taxon>
        <taxon>Pezizomycotina</taxon>
        <taxon>Eurotiomycetes</taxon>
        <taxon>Eurotiomycetidae</taxon>
        <taxon>Eurotiales</taxon>
        <taxon>Aspergillaceae</taxon>
        <taxon>Penicillium</taxon>
    </lineage>
</organism>
<gene>
    <name evidence="2" type="ORF">N7492_008981</name>
</gene>
<protein>
    <submittedName>
        <fullName evidence="2">Uncharacterized protein</fullName>
    </submittedName>
</protein>
<feature type="compositionally biased region" description="Basic and acidic residues" evidence="1">
    <location>
        <begin position="87"/>
        <end position="99"/>
    </location>
</feature>
<dbReference type="EMBL" id="JAPQKO010000006">
    <property type="protein sequence ID" value="KAJ5156178.1"/>
    <property type="molecule type" value="Genomic_DNA"/>
</dbReference>
<feature type="region of interest" description="Disordered" evidence="1">
    <location>
        <begin position="79"/>
        <end position="106"/>
    </location>
</feature>
<evidence type="ECO:0000256" key="1">
    <source>
        <dbReference type="SAM" id="MobiDB-lite"/>
    </source>
</evidence>
<dbReference type="AlphaFoldDB" id="A0A9W9LHH2"/>
<reference evidence="2" key="1">
    <citation type="submission" date="2022-11" db="EMBL/GenBank/DDBJ databases">
        <authorList>
            <person name="Petersen C."/>
        </authorList>
    </citation>
    <scope>NUCLEOTIDE SEQUENCE</scope>
    <source>
        <strain evidence="2">IBT 21917</strain>
    </source>
</reference>
<evidence type="ECO:0000313" key="3">
    <source>
        <dbReference type="Proteomes" id="UP001146351"/>
    </source>
</evidence>
<evidence type="ECO:0000313" key="2">
    <source>
        <dbReference type="EMBL" id="KAJ5156178.1"/>
    </source>
</evidence>